<dbReference type="Pfam" id="PF04738">
    <property type="entry name" value="Lant_dehydr_N"/>
    <property type="match status" value="2"/>
</dbReference>
<gene>
    <name evidence="3" type="ORF">GCM10009741_52260</name>
</gene>
<organism evidence="3 4">
    <name type="scientific">Kribbella lupini</name>
    <dbReference type="NCBI Taxonomy" id="291602"/>
    <lineage>
        <taxon>Bacteria</taxon>
        <taxon>Bacillati</taxon>
        <taxon>Actinomycetota</taxon>
        <taxon>Actinomycetes</taxon>
        <taxon>Propionibacteriales</taxon>
        <taxon>Kribbellaceae</taxon>
        <taxon>Kribbella</taxon>
    </lineage>
</organism>
<reference evidence="4" key="1">
    <citation type="journal article" date="2019" name="Int. J. Syst. Evol. Microbiol.">
        <title>The Global Catalogue of Microorganisms (GCM) 10K type strain sequencing project: providing services to taxonomists for standard genome sequencing and annotation.</title>
        <authorList>
            <consortium name="The Broad Institute Genomics Platform"/>
            <consortium name="The Broad Institute Genome Sequencing Center for Infectious Disease"/>
            <person name="Wu L."/>
            <person name="Ma J."/>
        </authorList>
    </citation>
    <scope>NUCLEOTIDE SEQUENCE [LARGE SCALE GENOMIC DNA]</scope>
    <source>
        <strain evidence="4">JCM 14303</strain>
    </source>
</reference>
<dbReference type="RefSeq" id="WP_344178536.1">
    <property type="nucleotide sequence ID" value="NZ_BAAANC010000002.1"/>
</dbReference>
<evidence type="ECO:0000256" key="1">
    <source>
        <dbReference type="SAM" id="MobiDB-lite"/>
    </source>
</evidence>
<evidence type="ECO:0000313" key="3">
    <source>
        <dbReference type="EMBL" id="GAA1542486.1"/>
    </source>
</evidence>
<sequence length="931" mass="102741">MTDVLSNPYSAETGTASGWRLGSGFLLRVAGQPAEAVAVLRTPAAVAWTERVLAAEAVRDALASELREALETALAERAPEDPERVALINLRRDAFNGRRPRPATVTRAEPLLPDRTRALTHQWIAAINRVSELLDQGVAVLGEDLAAARARARQVLADDKLRSAVLLQSEVLEKNMDRYLDPTRKVDKHGRQVERTLLELLYRAALKTSPFSTLTSVGLGRFSDTATRPRPEPTSLEQRSTVRLNVAVLARLAAVVLADPTLRSGLRVSLAPGASSDGETMRYVRRRTAAGSDPDAVVAIDNVHENLFFLPSGPALDDVVALTRDARPTLAELSRQVAAQAAERTDAEADQLIGHLLRLGFLLAPDLQIDLRASDPTKVLIAALEAQDHPTLQQLAASLRAAVDLIDAYPGTPARGRAAVLVGVRDQVRACFELLGAAEQLVPRTVIYEDTTITGDGMEVDRKLWERTRLPDLADLADLLPAFDLNVSRRLTAKGFFKARYGIGGDCQDVVRFCHEFQRDFFDPYTRRSLRRRQFDDDNVFVPQENWFKLPDIVAVDKAREAASLHLRDLSAADSEPVEEIRLGPDFVDAVRRELPPAEQVAQPWSFFVQLAAGPQDPGRLVLNQAYAGLTLMFSRFAHSLDTEGTRARDLISEILRDYAPDGAVLAELRGGYETTNLNVHPAVTQYEIVCPGDASTRPKDEQIALDDLFLVHDAVADRVRLMSRRLGREVVPVYLGFLMPMALPEIQQILLCFSPSGMAQIDLWAGTGDPIPVDGIQSYPRLVLGDLVLQRRMWKLNTADFPFRDPGHSDAEHLLRVRRWRLDHGLPTRLFAQIDNAAAKSAVDDGAAPDTPETPGAERKAGRKPLPVDFDSWMSLQLLEQLALGASARIVLTEANPDTDQLWLTDEHGRPHVCELLLELYDTGRDNDDE</sequence>
<dbReference type="Proteomes" id="UP001500363">
    <property type="component" value="Unassembled WGS sequence"/>
</dbReference>
<name>A0ABP4MHA1_9ACTN</name>
<feature type="domain" description="Lantibiotic dehydratase N-terminal" evidence="2">
    <location>
        <begin position="158"/>
        <end position="451"/>
    </location>
</feature>
<evidence type="ECO:0000313" key="4">
    <source>
        <dbReference type="Proteomes" id="UP001500363"/>
    </source>
</evidence>
<feature type="region of interest" description="Disordered" evidence="1">
    <location>
        <begin position="842"/>
        <end position="865"/>
    </location>
</feature>
<feature type="domain" description="Lantibiotic dehydratase N-terminal" evidence="2">
    <location>
        <begin position="564"/>
        <end position="832"/>
    </location>
</feature>
<accession>A0ABP4MHA1</accession>
<dbReference type="InterPro" id="IPR006827">
    <property type="entry name" value="Lant_deHydtase_N"/>
</dbReference>
<dbReference type="EMBL" id="BAAANC010000002">
    <property type="protein sequence ID" value="GAA1542486.1"/>
    <property type="molecule type" value="Genomic_DNA"/>
</dbReference>
<evidence type="ECO:0000259" key="2">
    <source>
        <dbReference type="Pfam" id="PF04738"/>
    </source>
</evidence>
<comment type="caution">
    <text evidence="3">The sequence shown here is derived from an EMBL/GenBank/DDBJ whole genome shotgun (WGS) entry which is preliminary data.</text>
</comment>
<protein>
    <submittedName>
        <fullName evidence="3">Lantibiotic dehydratase</fullName>
    </submittedName>
</protein>
<keyword evidence="4" id="KW-1185">Reference proteome</keyword>
<proteinExistence type="predicted"/>